<comment type="subcellular location">
    <subcellularLocation>
        <location evidence="1">Cell inner membrane</location>
        <topology evidence="1">Multi-pass membrane protein</topology>
    </subcellularLocation>
</comment>
<keyword evidence="6 8" id="KW-1133">Transmembrane helix</keyword>
<evidence type="ECO:0000259" key="9">
    <source>
        <dbReference type="PROSITE" id="PS51012"/>
    </source>
</evidence>
<reference evidence="10" key="1">
    <citation type="journal article" date="2015" name="Proc. Natl. Acad. Sci. U.S.A.">
        <title>Networks of energetic and metabolic interactions define dynamics in microbial communities.</title>
        <authorList>
            <person name="Embree M."/>
            <person name="Liu J.K."/>
            <person name="Al-Bassam M.M."/>
            <person name="Zengler K."/>
        </authorList>
    </citation>
    <scope>NUCLEOTIDE SEQUENCE</scope>
</reference>
<keyword evidence="4" id="KW-0997">Cell inner membrane</keyword>
<protein>
    <submittedName>
        <fullName evidence="10">O-antigen export system permease protein rfbd</fullName>
    </submittedName>
</protein>
<feature type="transmembrane region" description="Helical" evidence="8">
    <location>
        <begin position="33"/>
        <end position="54"/>
    </location>
</feature>
<feature type="transmembrane region" description="Helical" evidence="8">
    <location>
        <begin position="231"/>
        <end position="249"/>
    </location>
</feature>
<dbReference type="GO" id="GO:0140359">
    <property type="term" value="F:ABC-type transporter activity"/>
    <property type="evidence" value="ECO:0007669"/>
    <property type="project" value="InterPro"/>
</dbReference>
<feature type="domain" description="ABC transmembrane type-2" evidence="9">
    <location>
        <begin position="34"/>
        <end position="252"/>
    </location>
</feature>
<keyword evidence="7 8" id="KW-0472">Membrane</keyword>
<dbReference type="GO" id="GO:0015920">
    <property type="term" value="P:lipopolysaccharide transport"/>
    <property type="evidence" value="ECO:0007669"/>
    <property type="project" value="TreeGrafter"/>
</dbReference>
<evidence type="ECO:0000256" key="4">
    <source>
        <dbReference type="ARBA" id="ARBA00022519"/>
    </source>
</evidence>
<feature type="transmembrane region" description="Helical" evidence="8">
    <location>
        <begin position="174"/>
        <end position="196"/>
    </location>
</feature>
<dbReference type="PANTHER" id="PTHR30413">
    <property type="entry name" value="INNER MEMBRANE TRANSPORT PERMEASE"/>
    <property type="match status" value="1"/>
</dbReference>
<comment type="caution">
    <text evidence="10">The sequence shown here is derived from an EMBL/GenBank/DDBJ whole genome shotgun (WGS) entry which is preliminary data.</text>
</comment>
<feature type="transmembrane region" description="Helical" evidence="8">
    <location>
        <begin position="139"/>
        <end position="162"/>
    </location>
</feature>
<evidence type="ECO:0000256" key="2">
    <source>
        <dbReference type="ARBA" id="ARBA00022448"/>
    </source>
</evidence>
<evidence type="ECO:0000256" key="1">
    <source>
        <dbReference type="ARBA" id="ARBA00004429"/>
    </source>
</evidence>
<dbReference type="InterPro" id="IPR047817">
    <property type="entry name" value="ABC2_TM_bact-type"/>
</dbReference>
<evidence type="ECO:0000256" key="7">
    <source>
        <dbReference type="ARBA" id="ARBA00023136"/>
    </source>
</evidence>
<sequence>MLTSSHIRELWMYRELILRLAWSDFKLRYKNSALGFFWSLLEPLLMLVILYIVFSNLMRIQVEHYQLFLLLGIILWNFLDRGTSMSIWGIVGKPSLVQKVYFPRDILVLSTCITALMMTALEFTVFITFMAIFRVMPEISIVYFPILFIFEFLIIVGLSAALSALNVYFRDVQFIWRLIVQVGFFATPILYPITIFPENVRWIVMLNPMAQILTLTRDCTLYGIPPEPLNLTYIALSTLFVLLLGYFIFDRLEPKFAEAI</sequence>
<dbReference type="EMBL" id="LNQE01001503">
    <property type="protein sequence ID" value="KUG16343.1"/>
    <property type="molecule type" value="Genomic_DNA"/>
</dbReference>
<dbReference type="AlphaFoldDB" id="A0A0W8F642"/>
<gene>
    <name evidence="10" type="ORF">ASZ90_014017</name>
</gene>
<dbReference type="Pfam" id="PF01061">
    <property type="entry name" value="ABC2_membrane"/>
    <property type="match status" value="1"/>
</dbReference>
<evidence type="ECO:0000313" key="10">
    <source>
        <dbReference type="EMBL" id="KUG16343.1"/>
    </source>
</evidence>
<dbReference type="InterPro" id="IPR013525">
    <property type="entry name" value="ABC2_TM"/>
</dbReference>
<dbReference type="PROSITE" id="PS51012">
    <property type="entry name" value="ABC_TM2"/>
    <property type="match status" value="1"/>
</dbReference>
<dbReference type="GO" id="GO:0005886">
    <property type="term" value="C:plasma membrane"/>
    <property type="evidence" value="ECO:0007669"/>
    <property type="project" value="UniProtKB-SubCell"/>
</dbReference>
<keyword evidence="5 8" id="KW-0812">Transmembrane</keyword>
<name>A0A0W8F642_9ZZZZ</name>
<accession>A0A0W8F642</accession>
<evidence type="ECO:0000256" key="8">
    <source>
        <dbReference type="SAM" id="Phobius"/>
    </source>
</evidence>
<organism evidence="10">
    <name type="scientific">hydrocarbon metagenome</name>
    <dbReference type="NCBI Taxonomy" id="938273"/>
    <lineage>
        <taxon>unclassified sequences</taxon>
        <taxon>metagenomes</taxon>
        <taxon>ecological metagenomes</taxon>
    </lineage>
</organism>
<keyword evidence="3" id="KW-1003">Cell membrane</keyword>
<proteinExistence type="predicted"/>
<feature type="transmembrane region" description="Helical" evidence="8">
    <location>
        <begin position="106"/>
        <end position="133"/>
    </location>
</feature>
<feature type="transmembrane region" description="Helical" evidence="8">
    <location>
        <begin position="60"/>
        <end position="79"/>
    </location>
</feature>
<evidence type="ECO:0000256" key="5">
    <source>
        <dbReference type="ARBA" id="ARBA00022692"/>
    </source>
</evidence>
<evidence type="ECO:0000256" key="3">
    <source>
        <dbReference type="ARBA" id="ARBA00022475"/>
    </source>
</evidence>
<dbReference type="PANTHER" id="PTHR30413:SF8">
    <property type="entry name" value="TRANSPORT PERMEASE PROTEIN"/>
    <property type="match status" value="1"/>
</dbReference>
<keyword evidence="2" id="KW-0813">Transport</keyword>
<evidence type="ECO:0000256" key="6">
    <source>
        <dbReference type="ARBA" id="ARBA00022989"/>
    </source>
</evidence>